<evidence type="ECO:0000256" key="2">
    <source>
        <dbReference type="ARBA" id="ARBA00022723"/>
    </source>
</evidence>
<accession>A0ABD3GF88</accession>
<dbReference type="AlphaFoldDB" id="A0ABD3GF88"/>
<dbReference type="PRINTS" id="PR00163">
    <property type="entry name" value="RUBREDOXIN"/>
</dbReference>
<dbReference type="SUPFAM" id="SSF57802">
    <property type="entry name" value="Rubredoxin-like"/>
    <property type="match status" value="1"/>
</dbReference>
<evidence type="ECO:0000256" key="1">
    <source>
        <dbReference type="ARBA" id="ARBA00022448"/>
    </source>
</evidence>
<dbReference type="FunFam" id="2.20.28.10:FF:000001">
    <property type="entry name" value="Rubredoxin"/>
    <property type="match status" value="1"/>
</dbReference>
<dbReference type="GO" id="GO:0046872">
    <property type="term" value="F:metal ion binding"/>
    <property type="evidence" value="ECO:0007669"/>
    <property type="project" value="UniProtKB-KW"/>
</dbReference>
<dbReference type="PANTHER" id="PTHR47627:SF1">
    <property type="entry name" value="RUBREDOXIN-1-RELATED"/>
    <property type="match status" value="1"/>
</dbReference>
<evidence type="ECO:0000256" key="5">
    <source>
        <dbReference type="SAM" id="MobiDB-lite"/>
    </source>
</evidence>
<sequence length="208" mass="22635">MATATALGLGLTGALRTAVTSLNQSHQSRSNSITESPRSHPRVRFSNVRRDGRKSGSCRCSRFVYMSVDVNDNATEAEEPSVKPAEAESDEPEVSNPRKGLEERFAVKDLGKYECRSCGYVYDTTKGDSNYPVPAGIEFSGLPEDWRCPTCGAAKTFFQSKSVEIAGFVQNQQFGLGGNSLTEGQKSLLIYGTLAFFFALFLAGYLLS</sequence>
<dbReference type="PROSITE" id="PS50903">
    <property type="entry name" value="RUBREDOXIN_LIKE"/>
    <property type="match status" value="1"/>
</dbReference>
<name>A0ABD3GF88_9MARC</name>
<keyword evidence="6" id="KW-0472">Membrane</keyword>
<reference evidence="8 9" key="1">
    <citation type="submission" date="2024-09" db="EMBL/GenBank/DDBJ databases">
        <title>Chromosome-scale assembly of Riccia sorocarpa.</title>
        <authorList>
            <person name="Paukszto L."/>
        </authorList>
    </citation>
    <scope>NUCLEOTIDE SEQUENCE [LARGE SCALE GENOMIC DNA]</scope>
    <source>
        <strain evidence="8">LP-2024</strain>
        <tissue evidence="8">Aerial parts of the thallus</tissue>
    </source>
</reference>
<dbReference type="EMBL" id="JBJQOH010000007">
    <property type="protein sequence ID" value="KAL3677838.1"/>
    <property type="molecule type" value="Genomic_DNA"/>
</dbReference>
<keyword evidence="9" id="KW-1185">Reference proteome</keyword>
<dbReference type="InterPro" id="IPR024934">
    <property type="entry name" value="Rubredoxin-like_dom"/>
</dbReference>
<keyword evidence="6" id="KW-1133">Transmembrane helix</keyword>
<evidence type="ECO:0000313" key="8">
    <source>
        <dbReference type="EMBL" id="KAL3677838.1"/>
    </source>
</evidence>
<protein>
    <recommendedName>
        <fullName evidence="7">Rubredoxin-like domain-containing protein</fullName>
    </recommendedName>
</protein>
<dbReference type="InterPro" id="IPR050526">
    <property type="entry name" value="Rubredoxin_ET"/>
</dbReference>
<dbReference type="CDD" id="cd00730">
    <property type="entry name" value="rubredoxin"/>
    <property type="match status" value="1"/>
</dbReference>
<keyword evidence="1" id="KW-0813">Transport</keyword>
<evidence type="ECO:0000259" key="7">
    <source>
        <dbReference type="PROSITE" id="PS50903"/>
    </source>
</evidence>
<organism evidence="8 9">
    <name type="scientific">Riccia sorocarpa</name>
    <dbReference type="NCBI Taxonomy" id="122646"/>
    <lineage>
        <taxon>Eukaryota</taxon>
        <taxon>Viridiplantae</taxon>
        <taxon>Streptophyta</taxon>
        <taxon>Embryophyta</taxon>
        <taxon>Marchantiophyta</taxon>
        <taxon>Marchantiopsida</taxon>
        <taxon>Marchantiidae</taxon>
        <taxon>Marchantiales</taxon>
        <taxon>Ricciaceae</taxon>
        <taxon>Riccia</taxon>
    </lineage>
</organism>
<comment type="caution">
    <text evidence="8">The sequence shown here is derived from an EMBL/GenBank/DDBJ whole genome shotgun (WGS) entry which is preliminary data.</text>
</comment>
<feature type="region of interest" description="Disordered" evidence="5">
    <location>
        <begin position="20"/>
        <end position="56"/>
    </location>
</feature>
<evidence type="ECO:0000256" key="6">
    <source>
        <dbReference type="SAM" id="Phobius"/>
    </source>
</evidence>
<keyword evidence="4" id="KW-0408">Iron</keyword>
<dbReference type="Pfam" id="PF00301">
    <property type="entry name" value="Rubredoxin"/>
    <property type="match status" value="1"/>
</dbReference>
<dbReference type="Gene3D" id="2.20.28.10">
    <property type="match status" value="1"/>
</dbReference>
<feature type="transmembrane region" description="Helical" evidence="6">
    <location>
        <begin position="188"/>
        <end position="207"/>
    </location>
</feature>
<keyword evidence="6" id="KW-0812">Transmembrane</keyword>
<feature type="domain" description="Rubredoxin-like" evidence="7">
    <location>
        <begin position="110"/>
        <end position="161"/>
    </location>
</feature>
<dbReference type="InterPro" id="IPR024935">
    <property type="entry name" value="Rubredoxin_dom"/>
</dbReference>
<evidence type="ECO:0000256" key="4">
    <source>
        <dbReference type="ARBA" id="ARBA00023004"/>
    </source>
</evidence>
<evidence type="ECO:0000256" key="3">
    <source>
        <dbReference type="ARBA" id="ARBA00022982"/>
    </source>
</evidence>
<keyword evidence="2" id="KW-0479">Metal-binding</keyword>
<dbReference type="PANTHER" id="PTHR47627">
    <property type="entry name" value="RUBREDOXIN"/>
    <property type="match status" value="1"/>
</dbReference>
<dbReference type="PROSITE" id="PS00202">
    <property type="entry name" value="RUBREDOXIN"/>
    <property type="match status" value="1"/>
</dbReference>
<gene>
    <name evidence="8" type="ORF">R1sor_020794</name>
</gene>
<keyword evidence="3" id="KW-0249">Electron transport</keyword>
<dbReference type="Proteomes" id="UP001633002">
    <property type="component" value="Unassembled WGS sequence"/>
</dbReference>
<proteinExistence type="predicted"/>
<evidence type="ECO:0000313" key="9">
    <source>
        <dbReference type="Proteomes" id="UP001633002"/>
    </source>
</evidence>
<dbReference type="InterPro" id="IPR018527">
    <property type="entry name" value="Rubredoxin_Fe_BS"/>
</dbReference>
<feature type="region of interest" description="Disordered" evidence="5">
    <location>
        <begin position="74"/>
        <end position="98"/>
    </location>
</feature>
<feature type="compositionally biased region" description="Polar residues" evidence="5">
    <location>
        <begin position="20"/>
        <end position="36"/>
    </location>
</feature>